<feature type="domain" description="Nematode cuticle collagen N-terminal" evidence="4">
    <location>
        <begin position="12"/>
        <end position="62"/>
    </location>
</feature>
<organism evidence="5 6">
    <name type="scientific">Bursaphelenchus xylophilus</name>
    <name type="common">Pinewood nematode worm</name>
    <name type="synonym">Aphelenchoides xylophilus</name>
    <dbReference type="NCBI Taxonomy" id="6326"/>
    <lineage>
        <taxon>Eukaryota</taxon>
        <taxon>Metazoa</taxon>
        <taxon>Ecdysozoa</taxon>
        <taxon>Nematoda</taxon>
        <taxon>Chromadorea</taxon>
        <taxon>Rhabditida</taxon>
        <taxon>Tylenchina</taxon>
        <taxon>Tylenchomorpha</taxon>
        <taxon>Aphelenchoidea</taxon>
        <taxon>Aphelenchoididae</taxon>
        <taxon>Bursaphelenchus</taxon>
    </lineage>
</organism>
<evidence type="ECO:0000313" key="5">
    <source>
        <dbReference type="Proteomes" id="UP000095284"/>
    </source>
</evidence>
<dbReference type="Pfam" id="PF01484">
    <property type="entry name" value="Col_cuticle_N"/>
    <property type="match status" value="1"/>
</dbReference>
<feature type="region of interest" description="Disordered" evidence="2">
    <location>
        <begin position="86"/>
        <end position="115"/>
    </location>
</feature>
<reference evidence="6" key="1">
    <citation type="submission" date="2016-11" db="UniProtKB">
        <authorList>
            <consortium name="WormBaseParasite"/>
        </authorList>
    </citation>
    <scope>IDENTIFICATION</scope>
</reference>
<feature type="region of interest" description="Disordered" evidence="2">
    <location>
        <begin position="141"/>
        <end position="271"/>
    </location>
</feature>
<evidence type="ECO:0000256" key="3">
    <source>
        <dbReference type="SAM" id="Phobius"/>
    </source>
</evidence>
<dbReference type="AlphaFoldDB" id="A0A1I7S6B0"/>
<dbReference type="GO" id="GO:0042302">
    <property type="term" value="F:structural constituent of cuticle"/>
    <property type="evidence" value="ECO:0007669"/>
    <property type="project" value="InterPro"/>
</dbReference>
<dbReference type="eggNOG" id="KOG3544">
    <property type="taxonomic scope" value="Eukaryota"/>
</dbReference>
<evidence type="ECO:0000313" key="6">
    <source>
        <dbReference type="WBParaSite" id="BXY_0854700.1"/>
    </source>
</evidence>
<proteinExistence type="predicted"/>
<dbReference type="Pfam" id="PF01391">
    <property type="entry name" value="Collagen"/>
    <property type="match status" value="2"/>
</dbReference>
<dbReference type="Gene3D" id="1.20.5.320">
    <property type="entry name" value="6-Phosphogluconate Dehydrogenase, domain 3"/>
    <property type="match status" value="1"/>
</dbReference>
<dbReference type="Proteomes" id="UP000095284">
    <property type="component" value="Unplaced"/>
</dbReference>
<dbReference type="InterPro" id="IPR008160">
    <property type="entry name" value="Collagen"/>
</dbReference>
<keyword evidence="3" id="KW-0812">Transmembrane</keyword>
<dbReference type="WBParaSite" id="BXY_0854700.1">
    <property type="protein sequence ID" value="BXY_0854700.1"/>
    <property type="gene ID" value="BXY_0854700"/>
</dbReference>
<keyword evidence="1" id="KW-0677">Repeat</keyword>
<protein>
    <submittedName>
        <fullName evidence="6">Col_cuticle_N domain-containing protein</fullName>
    </submittedName>
</protein>
<dbReference type="PANTHER" id="PTHR24637">
    <property type="entry name" value="COLLAGEN"/>
    <property type="match status" value="1"/>
</dbReference>
<accession>A0A1I7S6B0</accession>
<dbReference type="PANTHER" id="PTHR24637:SF420">
    <property type="entry name" value="NEMATODE CUTICLE COLLAGEN N-TERMINAL DOMAIN-CONTAINING PROTEIN"/>
    <property type="match status" value="1"/>
</dbReference>
<evidence type="ECO:0000259" key="4">
    <source>
        <dbReference type="SMART" id="SM01088"/>
    </source>
</evidence>
<name>A0A1I7S6B0_BURXY</name>
<dbReference type="SMART" id="SM01088">
    <property type="entry name" value="Col_cuticle_N"/>
    <property type="match status" value="1"/>
</dbReference>
<feature type="compositionally biased region" description="Low complexity" evidence="2">
    <location>
        <begin position="176"/>
        <end position="189"/>
    </location>
</feature>
<keyword evidence="3" id="KW-1133">Transmembrane helix</keyword>
<evidence type="ECO:0000256" key="1">
    <source>
        <dbReference type="ARBA" id="ARBA00022737"/>
    </source>
</evidence>
<keyword evidence="3" id="KW-0472">Membrane</keyword>
<sequence length="385" mass="40293">MYDSLKRDRALMIVTTAISTLTLITVILVIPLALLHVQKRNTQLLENIEYCQTEAKSLWTELPRFSRNRPKRAEKWVGSSCCTCQQGPRGPVGRSGKPGKDGKPGECGPPGRNGRPGIYLSAELIAQEPCQKCPPAMVGPPGYPGLKGERGPAGHPGQPGIPGNPGPRGQPGPVGPAGTPGAPGFTGPQGDPGRVIIGSPQGPPGPPGQMGPRGRVGKPGVDGAPGDKGPRGSVGEIGERGSNGLPGKQGPRGAPGIPGVKGSCEHCPREERDEVVTGVEITKDNANGYVTGPLLATTTTEATTTTRASHVPIKVYGTKTFRVQDTPGQRGPANQKGVQKLFPLKKDNEEGGILAEKRITLSVNSTSNHPNCRDNPEEHRFITVD</sequence>
<feature type="transmembrane region" description="Helical" evidence="3">
    <location>
        <begin position="12"/>
        <end position="35"/>
    </location>
</feature>
<feature type="compositionally biased region" description="Pro residues" evidence="2">
    <location>
        <begin position="162"/>
        <end position="174"/>
    </location>
</feature>
<dbReference type="InterPro" id="IPR002486">
    <property type="entry name" value="Col_cuticle_N"/>
</dbReference>
<evidence type="ECO:0000256" key="2">
    <source>
        <dbReference type="SAM" id="MobiDB-lite"/>
    </source>
</evidence>